<dbReference type="EMBL" id="CP132353">
    <property type="protein sequence ID" value="WLS80493.1"/>
    <property type="molecule type" value="Genomic_DNA"/>
</dbReference>
<reference evidence="2 3" key="1">
    <citation type="submission" date="2023-07" db="EMBL/GenBank/DDBJ databases">
        <title>Pathogenic bacteria of pear tree diseases.</title>
        <authorList>
            <person name="Zhang Z."/>
            <person name="He L."/>
            <person name="Huang R."/>
        </authorList>
    </citation>
    <scope>NUCLEOTIDE SEQUENCE [LARGE SCALE GENOMIC DNA]</scope>
    <source>
        <strain evidence="2 3">DE2</strain>
    </source>
</reference>
<evidence type="ECO:0000256" key="1">
    <source>
        <dbReference type="SAM" id="Phobius"/>
    </source>
</evidence>
<gene>
    <name evidence="2" type="ORF">Q3V30_08445</name>
</gene>
<dbReference type="KEGG" id="epi:Q3V30_08445"/>
<keyword evidence="1" id="KW-0472">Membrane</keyword>
<feature type="transmembrane region" description="Helical" evidence="1">
    <location>
        <begin position="51"/>
        <end position="69"/>
    </location>
</feature>
<feature type="transmembrane region" description="Helical" evidence="1">
    <location>
        <begin position="25"/>
        <end position="44"/>
    </location>
</feature>
<sequence length="126" mass="13191">MFGHLLAVSAGAASSADAVMSSYMAGINYSVLFGAFAGAVYYVASAADLRLIVRAAYFLVSWIVGVFGSGLAGSKLEQLLGYTDRPLDGLGAVLLSALAIKTLTFFNEQDPVAWLARLKGGFHGHK</sequence>
<keyword evidence="1" id="KW-1133">Transmembrane helix</keyword>
<protein>
    <submittedName>
        <fullName evidence="2">Holin</fullName>
    </submittedName>
</protein>
<dbReference type="Proteomes" id="UP001228139">
    <property type="component" value="Chromosome"/>
</dbReference>
<evidence type="ECO:0000313" key="2">
    <source>
        <dbReference type="EMBL" id="WLS80493.1"/>
    </source>
</evidence>
<dbReference type="RefSeq" id="WP_306212260.1">
    <property type="nucleotide sequence ID" value="NZ_CP132353.1"/>
</dbReference>
<proteinExistence type="predicted"/>
<dbReference type="Pfam" id="PF16931">
    <property type="entry name" value="Phage_holin_8"/>
    <property type="match status" value="1"/>
</dbReference>
<evidence type="ECO:0000313" key="3">
    <source>
        <dbReference type="Proteomes" id="UP001228139"/>
    </source>
</evidence>
<dbReference type="AlphaFoldDB" id="A0AA50HMM9"/>
<organism evidence="2 3">
    <name type="scientific">Erwinia pyri</name>
    <dbReference type="NCBI Taxonomy" id="3062598"/>
    <lineage>
        <taxon>Bacteria</taxon>
        <taxon>Pseudomonadati</taxon>
        <taxon>Pseudomonadota</taxon>
        <taxon>Gammaproteobacteria</taxon>
        <taxon>Enterobacterales</taxon>
        <taxon>Erwiniaceae</taxon>
        <taxon>Erwinia</taxon>
    </lineage>
</organism>
<dbReference type="InterPro" id="IPR032637">
    <property type="entry name" value="Phage_holin-like"/>
</dbReference>
<accession>A0AA50HMM9</accession>
<keyword evidence="3" id="KW-1185">Reference proteome</keyword>
<name>A0AA50HMM9_9GAMM</name>
<keyword evidence="1" id="KW-0812">Transmembrane</keyword>